<feature type="domain" description="Gfo/Idh/MocA-like oxidoreductase N-terminal" evidence="1">
    <location>
        <begin position="47"/>
        <end position="178"/>
    </location>
</feature>
<accession>A0A518CRH5</accession>
<dbReference type="InterPro" id="IPR050463">
    <property type="entry name" value="Gfo/Idh/MocA_oxidrdct_glycsds"/>
</dbReference>
<dbReference type="SUPFAM" id="SSF51735">
    <property type="entry name" value="NAD(P)-binding Rossmann-fold domains"/>
    <property type="match status" value="1"/>
</dbReference>
<feature type="domain" description="GFO/IDH/MocA-like oxidoreductase" evidence="2">
    <location>
        <begin position="196"/>
        <end position="329"/>
    </location>
</feature>
<dbReference type="GO" id="GO:0016491">
    <property type="term" value="F:oxidoreductase activity"/>
    <property type="evidence" value="ECO:0007669"/>
    <property type="project" value="UniProtKB-KW"/>
</dbReference>
<evidence type="ECO:0000259" key="1">
    <source>
        <dbReference type="Pfam" id="PF01408"/>
    </source>
</evidence>
<dbReference type="OrthoDB" id="253515at2"/>
<dbReference type="SUPFAM" id="SSF55347">
    <property type="entry name" value="Glyceraldehyde-3-phosphate dehydrogenase-like, C-terminal domain"/>
    <property type="match status" value="1"/>
</dbReference>
<protein>
    <submittedName>
        <fullName evidence="3">4,5-dihydroxyphthalate dehydrogenase</fullName>
        <ecNumber evidence="3">1.-.-.-</ecNumber>
    </submittedName>
</protein>
<dbReference type="GO" id="GO:0000166">
    <property type="term" value="F:nucleotide binding"/>
    <property type="evidence" value="ECO:0007669"/>
    <property type="project" value="InterPro"/>
</dbReference>
<dbReference type="InterPro" id="IPR036291">
    <property type="entry name" value="NAD(P)-bd_dom_sf"/>
</dbReference>
<dbReference type="InterPro" id="IPR019546">
    <property type="entry name" value="TAT_signal_bac_arc"/>
</dbReference>
<dbReference type="InterPro" id="IPR055170">
    <property type="entry name" value="GFO_IDH_MocA-like_dom"/>
</dbReference>
<dbReference type="PROSITE" id="PS51318">
    <property type="entry name" value="TAT"/>
    <property type="match status" value="1"/>
</dbReference>
<evidence type="ECO:0000259" key="2">
    <source>
        <dbReference type="Pfam" id="PF22725"/>
    </source>
</evidence>
<evidence type="ECO:0000313" key="4">
    <source>
        <dbReference type="Proteomes" id="UP000317178"/>
    </source>
</evidence>
<dbReference type="Gene3D" id="3.40.50.720">
    <property type="entry name" value="NAD(P)-binding Rossmann-like Domain"/>
    <property type="match status" value="1"/>
</dbReference>
<dbReference type="Proteomes" id="UP000317178">
    <property type="component" value="Chromosome"/>
</dbReference>
<evidence type="ECO:0000313" key="3">
    <source>
        <dbReference type="EMBL" id="QDU81818.1"/>
    </source>
</evidence>
<dbReference type="EMBL" id="CP036281">
    <property type="protein sequence ID" value="QDU81818.1"/>
    <property type="molecule type" value="Genomic_DNA"/>
</dbReference>
<proteinExistence type="predicted"/>
<dbReference type="Pfam" id="PF01408">
    <property type="entry name" value="GFO_IDH_MocA"/>
    <property type="match status" value="1"/>
</dbReference>
<sequence>MPGPEKTKSGENRRNFLKTTTAAAVGSSLLTLPGLQSAVYADSSDILKVGLVGCGGRGTGAARQALKADAGARLVAMADTFSDRIESSLTNLGTFKEVTEQIQVPAENKFDGFEGYKNVVDMCDVVLLATPPHFRPEHIKYAVEKDKHIFAEKPVAVDAPGCRSVMESCRIAKEKGLAVVSGLCWRYHEGMRETFKRIHDGMIGDIVSMRASYNTRGLWSHERQPEWSDMEYQVRNWLYYNWLAGDHINEQHIHSIDKMAWAMQDIAPLSATGTGGRQTRTQEIYGNVYDHFAIEFVYDNDVRGYSRCRQQDGCHVDVDDQIVGTKGKVDTMRHEIKDHTGKRLWRFKGKSGNMYDVEHEELFASIRSGNPINNGEYMTKSTMMAILGRMSAYTGQEITWDQGWNSEEDLTPPAYDWTSLAVAPVPMPGVTPFV</sequence>
<name>A0A518CRH5_9PLAN</name>
<gene>
    <name evidence="3" type="primary">pht4_2</name>
    <name evidence="3" type="ORF">Pla110_35690</name>
</gene>
<dbReference type="PANTHER" id="PTHR43818">
    <property type="entry name" value="BCDNA.GH03377"/>
    <property type="match status" value="1"/>
</dbReference>
<organism evidence="3 4">
    <name type="scientific">Polystyrenella longa</name>
    <dbReference type="NCBI Taxonomy" id="2528007"/>
    <lineage>
        <taxon>Bacteria</taxon>
        <taxon>Pseudomonadati</taxon>
        <taxon>Planctomycetota</taxon>
        <taxon>Planctomycetia</taxon>
        <taxon>Planctomycetales</taxon>
        <taxon>Planctomycetaceae</taxon>
        <taxon>Polystyrenella</taxon>
    </lineage>
</organism>
<dbReference type="NCBIfam" id="TIGR01409">
    <property type="entry name" value="TAT_signal_seq"/>
    <property type="match status" value="1"/>
</dbReference>
<reference evidence="3 4" key="1">
    <citation type="submission" date="2019-02" db="EMBL/GenBank/DDBJ databases">
        <title>Deep-cultivation of Planctomycetes and their phenomic and genomic characterization uncovers novel biology.</title>
        <authorList>
            <person name="Wiegand S."/>
            <person name="Jogler M."/>
            <person name="Boedeker C."/>
            <person name="Pinto D."/>
            <person name="Vollmers J."/>
            <person name="Rivas-Marin E."/>
            <person name="Kohn T."/>
            <person name="Peeters S.H."/>
            <person name="Heuer A."/>
            <person name="Rast P."/>
            <person name="Oberbeckmann S."/>
            <person name="Bunk B."/>
            <person name="Jeske O."/>
            <person name="Meyerdierks A."/>
            <person name="Storesund J.E."/>
            <person name="Kallscheuer N."/>
            <person name="Luecker S."/>
            <person name="Lage O.M."/>
            <person name="Pohl T."/>
            <person name="Merkel B.J."/>
            <person name="Hornburger P."/>
            <person name="Mueller R.-W."/>
            <person name="Bruemmer F."/>
            <person name="Labrenz M."/>
            <person name="Spormann A.M."/>
            <person name="Op den Camp H."/>
            <person name="Overmann J."/>
            <person name="Amann R."/>
            <person name="Jetten M.S.M."/>
            <person name="Mascher T."/>
            <person name="Medema M.H."/>
            <person name="Devos D.P."/>
            <person name="Kaster A.-K."/>
            <person name="Ovreas L."/>
            <person name="Rohde M."/>
            <person name="Galperin M.Y."/>
            <person name="Jogler C."/>
        </authorList>
    </citation>
    <scope>NUCLEOTIDE SEQUENCE [LARGE SCALE GENOMIC DNA]</scope>
    <source>
        <strain evidence="3 4">Pla110</strain>
    </source>
</reference>
<dbReference type="InterPro" id="IPR000683">
    <property type="entry name" value="Gfo/Idh/MocA-like_OxRdtase_N"/>
</dbReference>
<dbReference type="Gene3D" id="3.30.360.10">
    <property type="entry name" value="Dihydrodipicolinate Reductase, domain 2"/>
    <property type="match status" value="1"/>
</dbReference>
<dbReference type="InterPro" id="IPR006311">
    <property type="entry name" value="TAT_signal"/>
</dbReference>
<keyword evidence="3" id="KW-0560">Oxidoreductase</keyword>
<dbReference type="EC" id="1.-.-.-" evidence="3"/>
<dbReference type="PANTHER" id="PTHR43818:SF5">
    <property type="entry name" value="OXIDOREDUCTASE FAMILY PROTEIN"/>
    <property type="match status" value="1"/>
</dbReference>
<dbReference type="AlphaFoldDB" id="A0A518CRH5"/>
<dbReference type="Pfam" id="PF22725">
    <property type="entry name" value="GFO_IDH_MocA_C3"/>
    <property type="match status" value="1"/>
</dbReference>
<keyword evidence="4" id="KW-1185">Reference proteome</keyword>
<dbReference type="KEGG" id="plon:Pla110_35690"/>
<dbReference type="RefSeq" id="WP_144997482.1">
    <property type="nucleotide sequence ID" value="NZ_CP036281.1"/>
</dbReference>